<dbReference type="Gene3D" id="1.10.10.2840">
    <property type="entry name" value="PucR C-terminal helix-turn-helix domain"/>
    <property type="match status" value="1"/>
</dbReference>
<dbReference type="InterPro" id="IPR051448">
    <property type="entry name" value="CdaR-like_regulators"/>
</dbReference>
<dbReference type="Proteomes" id="UP000075025">
    <property type="component" value="Unassembled WGS sequence"/>
</dbReference>
<dbReference type="AlphaFoldDB" id="A0A147EXJ1"/>
<evidence type="ECO:0000259" key="3">
    <source>
        <dbReference type="Pfam" id="PF14361"/>
    </source>
</evidence>
<dbReference type="PANTHER" id="PTHR33744">
    <property type="entry name" value="CARBOHYDRATE DIACID REGULATOR"/>
    <property type="match status" value="1"/>
</dbReference>
<evidence type="ECO:0008006" key="7">
    <source>
        <dbReference type="Google" id="ProtNLM"/>
    </source>
</evidence>
<feature type="domain" description="PucR C-terminal helix-turn-helix" evidence="2">
    <location>
        <begin position="361"/>
        <end position="414"/>
    </location>
</feature>
<reference evidence="5 6" key="1">
    <citation type="journal article" date="2016" name="Front. Microbiol.">
        <title>Genomic Resource of Rice Seed Associated Bacteria.</title>
        <authorList>
            <person name="Midha S."/>
            <person name="Bansal K."/>
            <person name="Sharma S."/>
            <person name="Kumar N."/>
            <person name="Patil P.P."/>
            <person name="Chaudhry V."/>
            <person name="Patil P.B."/>
        </authorList>
    </citation>
    <scope>NUCLEOTIDE SEQUENCE [LARGE SCALE GENOMIC DNA]</scope>
    <source>
        <strain evidence="5 6">NS220</strain>
    </source>
</reference>
<sequence length="429" mass="46998">MTTASGSAEEHTGNVSELLALVARQLDLRMPEIVREMRDLLASRIDDLGGDPQLVEMLQASIEGNVTTICHILANGIDLESLQPTTAAVEYAARLAQRDVPLAALTRAYYLGQSMFLRLAMDEAERLGVTDRVKIGVVRDIADVVHRYIDWILQLVTGVHEQERRRWWSTRATLNASIILKVLRGDSLPIRGFVSETGYTLAQTHLGVMAWSDVDAEDAARQHEIDLLLRRLATAVHSSAAPLITVVDRSTAWAWFGGARLDAGALARVEELAATVPGVRIALGEPGHDVEGFRRTHEQAAIARLVALSSPRYRDRAVVSYADPQVALVQLLTKDATATATWVREVLGDYAGAGEQARVMRDTVAAYYAADKNAVRTAEQLGVHRNTVRQRVDRFEASVGARGVDPLQVALALRIYDDLLLEGADAHHT</sequence>
<comment type="similarity">
    <text evidence="1">Belongs to the CdaR family.</text>
</comment>
<dbReference type="Pfam" id="PF13556">
    <property type="entry name" value="HTH_30"/>
    <property type="match status" value="1"/>
</dbReference>
<evidence type="ECO:0000259" key="4">
    <source>
        <dbReference type="Pfam" id="PF17853"/>
    </source>
</evidence>
<proteinExistence type="inferred from homology"/>
<evidence type="ECO:0000313" key="5">
    <source>
        <dbReference type="EMBL" id="KTR94248.1"/>
    </source>
</evidence>
<protein>
    <recommendedName>
        <fullName evidence="7">PucR family transcriptional regulator</fullName>
    </recommendedName>
</protein>
<dbReference type="InterPro" id="IPR025736">
    <property type="entry name" value="PucR_C-HTH_dom"/>
</dbReference>
<organism evidence="5 6">
    <name type="scientific">Microbacterium testaceum</name>
    <name type="common">Aureobacterium testaceum</name>
    <name type="synonym">Brevibacterium testaceum</name>
    <dbReference type="NCBI Taxonomy" id="2033"/>
    <lineage>
        <taxon>Bacteria</taxon>
        <taxon>Bacillati</taxon>
        <taxon>Actinomycetota</taxon>
        <taxon>Actinomycetes</taxon>
        <taxon>Micrococcales</taxon>
        <taxon>Microbacteriaceae</taxon>
        <taxon>Microbacterium</taxon>
    </lineage>
</organism>
<evidence type="ECO:0000259" key="2">
    <source>
        <dbReference type="Pfam" id="PF13556"/>
    </source>
</evidence>
<name>A0A147EXJ1_MICTE</name>
<dbReference type="PATRIC" id="fig|2033.6.peg.3024"/>
<dbReference type="Pfam" id="PF17853">
    <property type="entry name" value="GGDEF_2"/>
    <property type="match status" value="1"/>
</dbReference>
<dbReference type="InterPro" id="IPR042070">
    <property type="entry name" value="PucR_C-HTH_sf"/>
</dbReference>
<dbReference type="EMBL" id="LDRT01000058">
    <property type="protein sequence ID" value="KTR94248.1"/>
    <property type="molecule type" value="Genomic_DNA"/>
</dbReference>
<feature type="domain" description="CdaR GGDEF-like" evidence="4">
    <location>
        <begin position="196"/>
        <end position="303"/>
    </location>
</feature>
<dbReference type="RefSeq" id="WP_058623851.1">
    <property type="nucleotide sequence ID" value="NZ_LDRT01000058.1"/>
</dbReference>
<dbReference type="Pfam" id="PF14361">
    <property type="entry name" value="RsbRD_N"/>
    <property type="match status" value="1"/>
</dbReference>
<comment type="caution">
    <text evidence="5">The sequence shown here is derived from an EMBL/GenBank/DDBJ whole genome shotgun (WGS) entry which is preliminary data.</text>
</comment>
<evidence type="ECO:0000313" key="6">
    <source>
        <dbReference type="Proteomes" id="UP000075025"/>
    </source>
</evidence>
<dbReference type="OrthoDB" id="3663486at2"/>
<accession>A0A147EXJ1</accession>
<dbReference type="InterPro" id="IPR041522">
    <property type="entry name" value="CdaR_GGDEF"/>
</dbReference>
<dbReference type="PANTHER" id="PTHR33744:SF1">
    <property type="entry name" value="DNA-BINDING TRANSCRIPTIONAL ACTIVATOR ADER"/>
    <property type="match status" value="1"/>
</dbReference>
<feature type="domain" description="RsbT co-antagonist protein RsbRD N-terminal" evidence="3">
    <location>
        <begin position="31"/>
        <end position="173"/>
    </location>
</feature>
<evidence type="ECO:0000256" key="1">
    <source>
        <dbReference type="ARBA" id="ARBA00006754"/>
    </source>
</evidence>
<gene>
    <name evidence="5" type="ORF">NS220_09625</name>
</gene>
<dbReference type="InterPro" id="IPR025751">
    <property type="entry name" value="RsbRD_N_dom"/>
</dbReference>